<evidence type="ECO:0000256" key="2">
    <source>
        <dbReference type="ARBA" id="ARBA00022963"/>
    </source>
</evidence>
<feature type="active site" description="Proton acceptor" evidence="4">
    <location>
        <position position="206"/>
    </location>
</feature>
<proteinExistence type="predicted"/>
<dbReference type="CDD" id="cd07205">
    <property type="entry name" value="Pat_PNPLA6_PNPLA7_NTE1_like"/>
    <property type="match status" value="1"/>
</dbReference>
<evidence type="ECO:0000256" key="1">
    <source>
        <dbReference type="ARBA" id="ARBA00022801"/>
    </source>
</evidence>
<evidence type="ECO:0000313" key="8">
    <source>
        <dbReference type="Proteomes" id="UP000253517"/>
    </source>
</evidence>
<keyword evidence="2 4" id="KW-0442">Lipid degradation</keyword>
<feature type="chain" id="PRO_5016703003" evidence="5">
    <location>
        <begin position="23"/>
        <end position="720"/>
    </location>
</feature>
<gene>
    <name evidence="7" type="ORF">DES35_101386</name>
</gene>
<dbReference type="AlphaFoldDB" id="A0A369A9X3"/>
<name>A0A369A9X3_9FLAO</name>
<dbReference type="InterPro" id="IPR002641">
    <property type="entry name" value="PNPLA_dom"/>
</dbReference>
<dbReference type="Pfam" id="PF19143">
    <property type="entry name" value="Omp85_2"/>
    <property type="match status" value="1"/>
</dbReference>
<dbReference type="RefSeq" id="WP_114365645.1">
    <property type="nucleotide sequence ID" value="NZ_BHZF01000001.1"/>
</dbReference>
<dbReference type="InterPro" id="IPR050301">
    <property type="entry name" value="NTE"/>
</dbReference>
<evidence type="ECO:0000256" key="3">
    <source>
        <dbReference type="ARBA" id="ARBA00023098"/>
    </source>
</evidence>
<reference evidence="7 8" key="1">
    <citation type="submission" date="2018-07" db="EMBL/GenBank/DDBJ databases">
        <title>Genomic Encyclopedia of Type Strains, Phase IV (KMG-IV): sequencing the most valuable type-strain genomes for metagenomic binning, comparative biology and taxonomic classification.</title>
        <authorList>
            <person name="Goeker M."/>
        </authorList>
    </citation>
    <scope>NUCLEOTIDE SEQUENCE [LARGE SCALE GENOMIC DNA]</scope>
    <source>
        <strain evidence="7 8">DSM 21410</strain>
    </source>
</reference>
<comment type="caution">
    <text evidence="7">The sequence shown here is derived from an EMBL/GenBank/DDBJ whole genome shotgun (WGS) entry which is preliminary data.</text>
</comment>
<comment type="caution">
    <text evidence="4">Lacks conserved residue(s) required for the propagation of feature annotation.</text>
</comment>
<dbReference type="Proteomes" id="UP000253517">
    <property type="component" value="Unassembled WGS sequence"/>
</dbReference>
<evidence type="ECO:0000259" key="6">
    <source>
        <dbReference type="PROSITE" id="PS51635"/>
    </source>
</evidence>
<dbReference type="Pfam" id="PF01734">
    <property type="entry name" value="Patatin"/>
    <property type="match status" value="1"/>
</dbReference>
<feature type="short sequence motif" description="GXSXG" evidence="4">
    <location>
        <begin position="60"/>
        <end position="64"/>
    </location>
</feature>
<dbReference type="Gene3D" id="3.40.1090.10">
    <property type="entry name" value="Cytosolic phospholipase A2 catalytic domain"/>
    <property type="match status" value="2"/>
</dbReference>
<keyword evidence="5" id="KW-0732">Signal</keyword>
<feature type="domain" description="PNPLA" evidence="6">
    <location>
        <begin position="29"/>
        <end position="219"/>
    </location>
</feature>
<feature type="short sequence motif" description="DGA/G" evidence="4">
    <location>
        <begin position="206"/>
        <end position="208"/>
    </location>
</feature>
<dbReference type="InterPro" id="IPR016035">
    <property type="entry name" value="Acyl_Trfase/lysoPLipase"/>
</dbReference>
<evidence type="ECO:0000313" key="7">
    <source>
        <dbReference type="EMBL" id="RCX05106.1"/>
    </source>
</evidence>
<dbReference type="GO" id="GO:0016042">
    <property type="term" value="P:lipid catabolic process"/>
    <property type="evidence" value="ECO:0007669"/>
    <property type="project" value="UniProtKB-UniRule"/>
</dbReference>
<dbReference type="GO" id="GO:0016787">
    <property type="term" value="F:hydrolase activity"/>
    <property type="evidence" value="ECO:0007669"/>
    <property type="project" value="UniProtKB-UniRule"/>
</dbReference>
<dbReference type="PANTHER" id="PTHR14226:SF29">
    <property type="entry name" value="NEUROPATHY TARGET ESTERASE SWS"/>
    <property type="match status" value="1"/>
</dbReference>
<evidence type="ECO:0000256" key="4">
    <source>
        <dbReference type="PROSITE-ProRule" id="PRU01161"/>
    </source>
</evidence>
<organism evidence="7 8">
    <name type="scientific">Schleiferia thermophila</name>
    <dbReference type="NCBI Taxonomy" id="884107"/>
    <lineage>
        <taxon>Bacteria</taxon>
        <taxon>Pseudomonadati</taxon>
        <taxon>Bacteroidota</taxon>
        <taxon>Flavobacteriia</taxon>
        <taxon>Flavobacteriales</taxon>
        <taxon>Schleiferiaceae</taxon>
        <taxon>Schleiferia</taxon>
    </lineage>
</organism>
<keyword evidence="3 4" id="KW-0443">Lipid metabolism</keyword>
<dbReference type="SUPFAM" id="SSF52151">
    <property type="entry name" value="FabD/lysophospholipase-like"/>
    <property type="match status" value="1"/>
</dbReference>
<feature type="signal peptide" evidence="5">
    <location>
        <begin position="1"/>
        <end position="22"/>
    </location>
</feature>
<evidence type="ECO:0000256" key="5">
    <source>
        <dbReference type="SAM" id="SignalP"/>
    </source>
</evidence>
<dbReference type="PROSITE" id="PS51635">
    <property type="entry name" value="PNPLA"/>
    <property type="match status" value="1"/>
</dbReference>
<keyword evidence="8" id="KW-1185">Reference proteome</keyword>
<keyword evidence="1 4" id="KW-0378">Hydrolase</keyword>
<accession>A0A369A9X3</accession>
<dbReference type="EMBL" id="QPJS01000001">
    <property type="protein sequence ID" value="RCX05106.1"/>
    <property type="molecule type" value="Genomic_DNA"/>
</dbReference>
<sequence>MKSAKRIVQFFALGILCTTAYAQDKVIGLALSGGGARAMAHVGVLQILDSAGLQVHYIAGTSMGAVIGAFYAMGYSGHQIEALMKKVDWQAISDNKVARNKLSFFDKRNSDRYLFSLPITEKGITIPPGINYGHYIFQTLARLTLSFPGYQDFRKLPIPFVCTGTDIENGLLVEFEEGVFSDILRATTAFPSVFSPYEIDGRLYVDGGVMDNLPIALLKKRNLQFIIASDVQNPAYSKEELTSISKILEQAATFANIKAYQDNICEVDLLIQPKIEEAGLLTFDLMDRLIQEGRKHALQYWDILVALAKKYPRTIPYQSQLPASEIFVKTIKISGTSDFDTEYIESALGMKKKTKISFAQINKFVDQLYGQKNHEIIKYDLYPATDTSYALNFLFRPFKYNQYLRIGLHFDTDFGSAFLFSYYRKNMIFRNSFFNLDLILGDNPRGELIYVVDRGIIPTLGIRGRFNTFSTSIFQNETPVNFVSYRDFSADVFVQSIPAKSISISGGIQTEFFNIVPNLPIDPLIRDNLLYLNYFGNIYFDNLNQFFKPQRGSLFDVSVRVLSRTERFRLYIKPTTVVSGIYKQAFGYGRVGLNTTFQSLLSFGTTQFFPYKVFMGSLGQNYIQHIVPFAGYKYMELSGRQSAIFRADFFVKTTPNQFITFTYNIGKIGEEVVDLIDNPILDGFALSYGFNSIIGPIELSLMGNSKSSRVLGYLAVGYWF</sequence>
<dbReference type="PANTHER" id="PTHR14226">
    <property type="entry name" value="NEUROPATHY TARGET ESTERASE/SWISS CHEESE D.MELANOGASTER"/>
    <property type="match status" value="1"/>
</dbReference>
<dbReference type="InterPro" id="IPR043864">
    <property type="entry name" value="Omp85-like_dom"/>
</dbReference>
<protein>
    <submittedName>
        <fullName evidence="7">NTE family protein</fullName>
    </submittedName>
</protein>
<feature type="active site" description="Nucleophile" evidence="4">
    <location>
        <position position="62"/>
    </location>
</feature>